<feature type="domain" description="CdaR GGDEF-like" evidence="4">
    <location>
        <begin position="155"/>
        <end position="272"/>
    </location>
</feature>
<sequence length="388" mass="44967">MMVSDILDLPEFKEVKILAGNQNVTNRIKWVNILEILDELSRLHEGEFLITTAYGFDFHNINNTYDLVNYLSNKRIAALALQVGFYVDKIPDKFIKVCNEKGLPLLCLPPSVSFSEITRTLSKRLFEEEERQRTRARMADELVEQILSDSPPGQELIRQKYHELSFDWSTPFVVSMLHVENDKINSQRLRGNLEFYLNQQNLKYILSITHGELLIFISLGCCGDKLSQVFSLITDNLKRYIENTRFYFGIGEAVNSISEAKLSLMQAQKVVDFFKRGFSPDKNFMTYHDLGIFKLLIEIPEKVLTSFYDEILGELCAYDNRHSAELLKTLDIYLENGNITHTAENLFTHRHTIRYRLAKIKELTGLDVENGKDRMTLYMANLIKKLLP</sequence>
<dbReference type="PANTHER" id="PTHR33744">
    <property type="entry name" value="CARBOHYDRATE DIACID REGULATOR"/>
    <property type="match status" value="1"/>
</dbReference>
<feature type="domain" description="PucR C-terminal helix-turn-helix" evidence="3">
    <location>
        <begin position="326"/>
        <end position="380"/>
    </location>
</feature>
<protein>
    <submittedName>
        <fullName evidence="5">PucR family transcriptional regulator</fullName>
    </submittedName>
</protein>
<dbReference type="KEGG" id="bacg:D2962_12265"/>
<dbReference type="EMBL" id="CP033169">
    <property type="protein sequence ID" value="AYO31269.1"/>
    <property type="molecule type" value="Genomic_DNA"/>
</dbReference>
<evidence type="ECO:0000256" key="1">
    <source>
        <dbReference type="ARBA" id="ARBA00006754"/>
    </source>
</evidence>
<organism evidence="5 6">
    <name type="scientific">Biomaibacter acetigenes</name>
    <dbReference type="NCBI Taxonomy" id="2316383"/>
    <lineage>
        <taxon>Bacteria</taxon>
        <taxon>Bacillati</taxon>
        <taxon>Bacillota</taxon>
        <taxon>Clostridia</taxon>
        <taxon>Thermosediminibacterales</taxon>
        <taxon>Tepidanaerobacteraceae</taxon>
        <taxon>Biomaibacter</taxon>
    </lineage>
</organism>
<dbReference type="InterPro" id="IPR042070">
    <property type="entry name" value="PucR_C-HTH_sf"/>
</dbReference>
<comment type="similarity">
    <text evidence="1">Belongs to the CdaR family.</text>
</comment>
<dbReference type="Proteomes" id="UP000280960">
    <property type="component" value="Chromosome"/>
</dbReference>
<reference evidence="5 6" key="1">
    <citation type="submission" date="2018-10" db="EMBL/GenBank/DDBJ databases">
        <authorList>
            <person name="Zhang X."/>
        </authorList>
    </citation>
    <scope>NUCLEOTIDE SEQUENCE [LARGE SCALE GENOMIC DNA]</scope>
    <source>
        <strain evidence="5 6">SK-G1</strain>
    </source>
</reference>
<dbReference type="PANTHER" id="PTHR33744:SF1">
    <property type="entry name" value="DNA-BINDING TRANSCRIPTIONAL ACTIVATOR ADER"/>
    <property type="match status" value="1"/>
</dbReference>
<feature type="domain" description="Purine catabolism PurC-like" evidence="2">
    <location>
        <begin position="5"/>
        <end position="123"/>
    </location>
</feature>
<dbReference type="InterPro" id="IPR041522">
    <property type="entry name" value="CdaR_GGDEF"/>
</dbReference>
<accession>A0A3G2R783</accession>
<evidence type="ECO:0000313" key="6">
    <source>
        <dbReference type="Proteomes" id="UP000280960"/>
    </source>
</evidence>
<gene>
    <name evidence="5" type="ORF">D2962_12265</name>
</gene>
<keyword evidence="6" id="KW-1185">Reference proteome</keyword>
<dbReference type="Pfam" id="PF17853">
    <property type="entry name" value="GGDEF_2"/>
    <property type="match status" value="1"/>
</dbReference>
<dbReference type="AlphaFoldDB" id="A0A3G2R783"/>
<evidence type="ECO:0000259" key="4">
    <source>
        <dbReference type="Pfam" id="PF17853"/>
    </source>
</evidence>
<evidence type="ECO:0000259" key="2">
    <source>
        <dbReference type="Pfam" id="PF07905"/>
    </source>
</evidence>
<dbReference type="InterPro" id="IPR051448">
    <property type="entry name" value="CdaR-like_regulators"/>
</dbReference>
<dbReference type="Gene3D" id="1.10.10.2840">
    <property type="entry name" value="PucR C-terminal helix-turn-helix domain"/>
    <property type="match status" value="1"/>
</dbReference>
<proteinExistence type="inferred from homology"/>
<dbReference type="Pfam" id="PF07905">
    <property type="entry name" value="PucR"/>
    <property type="match status" value="1"/>
</dbReference>
<dbReference type="RefSeq" id="WP_122015130.1">
    <property type="nucleotide sequence ID" value="NZ_CP033169.1"/>
</dbReference>
<name>A0A3G2R783_9FIRM</name>
<dbReference type="Pfam" id="PF13556">
    <property type="entry name" value="HTH_30"/>
    <property type="match status" value="1"/>
</dbReference>
<dbReference type="InterPro" id="IPR012914">
    <property type="entry name" value="PucR_dom"/>
</dbReference>
<evidence type="ECO:0000313" key="5">
    <source>
        <dbReference type="EMBL" id="AYO31269.1"/>
    </source>
</evidence>
<evidence type="ECO:0000259" key="3">
    <source>
        <dbReference type="Pfam" id="PF13556"/>
    </source>
</evidence>
<dbReference type="InterPro" id="IPR025736">
    <property type="entry name" value="PucR_C-HTH_dom"/>
</dbReference>